<keyword evidence="7" id="KW-0963">Cytoplasm</keyword>
<evidence type="ECO:0000256" key="2">
    <source>
        <dbReference type="ARBA" id="ARBA00009935"/>
    </source>
</evidence>
<feature type="binding site" evidence="7">
    <location>
        <position position="208"/>
    </location>
    <ligand>
        <name>substrate</name>
    </ligand>
</feature>
<feature type="binding site" evidence="7">
    <location>
        <position position="48"/>
    </location>
    <ligand>
        <name>substrate</name>
    </ligand>
</feature>
<gene>
    <name evidence="7 10" type="primary">hemE</name>
    <name evidence="10" type="ORF">VPLFYP99_01182</name>
</gene>
<evidence type="ECO:0000256" key="8">
    <source>
        <dbReference type="RuleBase" id="RU000554"/>
    </source>
</evidence>
<dbReference type="Pfam" id="PF01208">
    <property type="entry name" value="URO-D"/>
    <property type="match status" value="1"/>
</dbReference>
<keyword evidence="4 7" id="KW-0210">Decarboxylase</keyword>
<dbReference type="PANTHER" id="PTHR21091:SF169">
    <property type="entry name" value="UROPORPHYRINOGEN DECARBOXYLASE"/>
    <property type="match status" value="1"/>
</dbReference>
<name>A0A6N2ZKT4_VEIPA</name>
<organism evidence="10">
    <name type="scientific">Veillonella parvula</name>
    <name type="common">Staphylococcus parvulus</name>
    <dbReference type="NCBI Taxonomy" id="29466"/>
    <lineage>
        <taxon>Bacteria</taxon>
        <taxon>Bacillati</taxon>
        <taxon>Bacillota</taxon>
        <taxon>Negativicutes</taxon>
        <taxon>Veillonellales</taxon>
        <taxon>Veillonellaceae</taxon>
        <taxon>Veillonella</taxon>
    </lineage>
</organism>
<dbReference type="PROSITE" id="PS00906">
    <property type="entry name" value="UROD_1"/>
    <property type="match status" value="1"/>
</dbReference>
<comment type="subunit">
    <text evidence="7">Homodimer.</text>
</comment>
<comment type="pathway">
    <text evidence="1 7 8">Porphyrin-containing compound metabolism; protoporphyrin-IX biosynthesis; coproporphyrinogen-III from 5-aminolevulinate: step 4/4.</text>
</comment>
<dbReference type="SUPFAM" id="SSF51726">
    <property type="entry name" value="UROD/MetE-like"/>
    <property type="match status" value="1"/>
</dbReference>
<dbReference type="InterPro" id="IPR000257">
    <property type="entry name" value="Uroporphyrinogen_deCOase"/>
</dbReference>
<keyword evidence="6 7" id="KW-0627">Porphyrin biosynthesis</keyword>
<feature type="site" description="Transition state stabilizer" evidence="7">
    <location>
        <position position="78"/>
    </location>
</feature>
<evidence type="ECO:0000256" key="7">
    <source>
        <dbReference type="HAMAP-Rule" id="MF_00218"/>
    </source>
</evidence>
<dbReference type="NCBIfam" id="TIGR01464">
    <property type="entry name" value="hemE"/>
    <property type="match status" value="1"/>
</dbReference>
<dbReference type="CDD" id="cd00717">
    <property type="entry name" value="URO-D"/>
    <property type="match status" value="1"/>
</dbReference>
<keyword evidence="5 7" id="KW-0456">Lyase</keyword>
<evidence type="ECO:0000256" key="3">
    <source>
        <dbReference type="ARBA" id="ARBA00012288"/>
    </source>
</evidence>
<dbReference type="AlphaFoldDB" id="A0A6N2ZKT4"/>
<protein>
    <recommendedName>
        <fullName evidence="3 7">Uroporphyrinogen decarboxylase</fullName>
        <shortName evidence="7">UPD</shortName>
        <shortName evidence="7">URO-D</shortName>
        <ecNumber evidence="3 7">4.1.1.37</ecNumber>
    </recommendedName>
</protein>
<dbReference type="EMBL" id="CACRUG010000005">
    <property type="protein sequence ID" value="VYT78310.1"/>
    <property type="molecule type" value="Genomic_DNA"/>
</dbReference>
<evidence type="ECO:0000256" key="5">
    <source>
        <dbReference type="ARBA" id="ARBA00023239"/>
    </source>
</evidence>
<evidence type="ECO:0000256" key="9">
    <source>
        <dbReference type="RuleBase" id="RU004169"/>
    </source>
</evidence>
<dbReference type="GO" id="GO:0004853">
    <property type="term" value="F:uroporphyrinogen decarboxylase activity"/>
    <property type="evidence" value="ECO:0007669"/>
    <property type="project" value="UniProtKB-UniRule"/>
</dbReference>
<feature type="binding site" evidence="7">
    <location>
        <position position="78"/>
    </location>
    <ligand>
        <name>substrate</name>
    </ligand>
</feature>
<dbReference type="InterPro" id="IPR006361">
    <property type="entry name" value="Uroporphyrinogen_deCO2ase_HemE"/>
</dbReference>
<comment type="similarity">
    <text evidence="2 7 9">Belongs to the uroporphyrinogen decarboxylase family.</text>
</comment>
<dbReference type="GO" id="GO:0005829">
    <property type="term" value="C:cytosol"/>
    <property type="evidence" value="ECO:0007669"/>
    <property type="project" value="TreeGrafter"/>
</dbReference>
<evidence type="ECO:0000256" key="6">
    <source>
        <dbReference type="ARBA" id="ARBA00023244"/>
    </source>
</evidence>
<feature type="binding site" evidence="7">
    <location>
        <begin position="29"/>
        <end position="33"/>
    </location>
    <ligand>
        <name>substrate</name>
    </ligand>
</feature>
<dbReference type="InterPro" id="IPR038071">
    <property type="entry name" value="UROD/MetE-like_sf"/>
</dbReference>
<dbReference type="EC" id="4.1.1.37" evidence="3 7"/>
<comment type="function">
    <text evidence="7">Catalyzes the decarboxylation of four acetate groups of uroporphyrinogen-III to yield coproporphyrinogen-III.</text>
</comment>
<evidence type="ECO:0000256" key="4">
    <source>
        <dbReference type="ARBA" id="ARBA00022793"/>
    </source>
</evidence>
<proteinExistence type="inferred from homology"/>
<comment type="catalytic activity">
    <reaction evidence="7 8">
        <text>uroporphyrinogen III + 4 H(+) = coproporphyrinogen III + 4 CO2</text>
        <dbReference type="Rhea" id="RHEA:19865"/>
        <dbReference type="ChEBI" id="CHEBI:15378"/>
        <dbReference type="ChEBI" id="CHEBI:16526"/>
        <dbReference type="ChEBI" id="CHEBI:57308"/>
        <dbReference type="ChEBI" id="CHEBI:57309"/>
        <dbReference type="EC" id="4.1.1.37"/>
    </reaction>
</comment>
<dbReference type="GO" id="GO:0006782">
    <property type="term" value="P:protoporphyrinogen IX biosynthetic process"/>
    <property type="evidence" value="ECO:0007669"/>
    <property type="project" value="UniProtKB-UniRule"/>
</dbReference>
<evidence type="ECO:0000313" key="10">
    <source>
        <dbReference type="EMBL" id="VYT78310.1"/>
    </source>
</evidence>
<sequence>MKGVGYLNTAYLDMIQGKNPGVTPVWYMRQAGRSQAEYRKIKEKYTLFEITKEPELCARVTELPVKEYGVDAAILYKDIMSPMVAMNVNVALKAGVGPVFSTPIRSMADVDKLETFDPTKVDYIAKTITLLTSGMLDVPLIGFCGAPFTIASYLIEGGPTKNYNKTRGMLIGAPHVWNALMTKLADMSIAYLSMQAEAGANALQIFDSWVGAVNADQYKQGIYPHMERIIKTVKAKYPHLPMAMNGVGTDHLVSIWSHLPLDVIALDWRSSIVMANERGVTQTVQGNLDPAYLFGDEKTLAHEVDRILLEGVRYGRHIFNLGHGVFPEADPQKLHWLTDYVHERSREIWAQER</sequence>
<feature type="binding site" evidence="7">
    <location>
        <position position="153"/>
    </location>
    <ligand>
        <name>substrate</name>
    </ligand>
</feature>
<feature type="binding site" evidence="7">
    <location>
        <position position="323"/>
    </location>
    <ligand>
        <name>substrate</name>
    </ligand>
</feature>
<dbReference type="PANTHER" id="PTHR21091">
    <property type="entry name" value="METHYLTETRAHYDROFOLATE:HOMOCYSTEINE METHYLTRANSFERASE RELATED"/>
    <property type="match status" value="1"/>
</dbReference>
<reference evidence="10" key="1">
    <citation type="submission" date="2019-11" db="EMBL/GenBank/DDBJ databases">
        <authorList>
            <person name="Feng L."/>
        </authorList>
    </citation>
    <scope>NUCLEOTIDE SEQUENCE</scope>
    <source>
        <strain evidence="10">VparvulaLFYP99</strain>
    </source>
</reference>
<dbReference type="HAMAP" id="MF_00218">
    <property type="entry name" value="URO_D"/>
    <property type="match status" value="1"/>
</dbReference>
<evidence type="ECO:0000256" key="1">
    <source>
        <dbReference type="ARBA" id="ARBA00004804"/>
    </source>
</evidence>
<comment type="subcellular location">
    <subcellularLocation>
        <location evidence="7">Cytoplasm</location>
    </subcellularLocation>
</comment>
<dbReference type="PROSITE" id="PS00907">
    <property type="entry name" value="UROD_2"/>
    <property type="match status" value="1"/>
</dbReference>
<accession>A0A6N2ZKT4</accession>
<dbReference type="UniPathway" id="UPA00251">
    <property type="reaction ID" value="UER00321"/>
</dbReference>
<dbReference type="Gene3D" id="3.20.20.210">
    <property type="match status" value="1"/>
</dbReference>